<proteinExistence type="predicted"/>
<gene>
    <name evidence="2" type="ORF">PENTCL1PPCAC_4974</name>
</gene>
<feature type="non-terminal residue" evidence="2">
    <location>
        <position position="1"/>
    </location>
</feature>
<reference evidence="2" key="1">
    <citation type="submission" date="2023-10" db="EMBL/GenBank/DDBJ databases">
        <title>Genome assembly of Pristionchus species.</title>
        <authorList>
            <person name="Yoshida K."/>
            <person name="Sommer R.J."/>
        </authorList>
    </citation>
    <scope>NUCLEOTIDE SEQUENCE</scope>
    <source>
        <strain evidence="2">RS0144</strain>
    </source>
</reference>
<keyword evidence="3" id="KW-1185">Reference proteome</keyword>
<dbReference type="AlphaFoldDB" id="A0AAV5SN96"/>
<sequence length="159" mass="17995">ATGTGVAISVIQGNDLAIMRERFEKEQDEFSQYRNNMTEADRRHVCMEKSNRIQNMLRATFPEQNGLTYSETIGNLTINGAYDIQLRKCTVDGKSMIGEGVARIAQMRHSGVRGYENTPLGKFIENGTVLVKAKQEDKHQKVLFKSNGEYIPVHNCIRK</sequence>
<evidence type="ECO:0000256" key="1">
    <source>
        <dbReference type="SAM" id="Coils"/>
    </source>
</evidence>
<dbReference type="EMBL" id="BTSX01000002">
    <property type="protein sequence ID" value="GMS82799.1"/>
    <property type="molecule type" value="Genomic_DNA"/>
</dbReference>
<evidence type="ECO:0000313" key="2">
    <source>
        <dbReference type="EMBL" id="GMS82799.1"/>
    </source>
</evidence>
<comment type="caution">
    <text evidence="2">The sequence shown here is derived from an EMBL/GenBank/DDBJ whole genome shotgun (WGS) entry which is preliminary data.</text>
</comment>
<accession>A0AAV5SN96</accession>
<evidence type="ECO:0000313" key="3">
    <source>
        <dbReference type="Proteomes" id="UP001432027"/>
    </source>
</evidence>
<feature type="coiled-coil region" evidence="1">
    <location>
        <begin position="16"/>
        <end position="43"/>
    </location>
</feature>
<name>A0AAV5SN96_9BILA</name>
<protein>
    <submittedName>
        <fullName evidence="2">Uncharacterized protein</fullName>
    </submittedName>
</protein>
<feature type="non-terminal residue" evidence="2">
    <location>
        <position position="159"/>
    </location>
</feature>
<keyword evidence="1" id="KW-0175">Coiled coil</keyword>
<dbReference type="Proteomes" id="UP001432027">
    <property type="component" value="Unassembled WGS sequence"/>
</dbReference>
<organism evidence="2 3">
    <name type="scientific">Pristionchus entomophagus</name>
    <dbReference type="NCBI Taxonomy" id="358040"/>
    <lineage>
        <taxon>Eukaryota</taxon>
        <taxon>Metazoa</taxon>
        <taxon>Ecdysozoa</taxon>
        <taxon>Nematoda</taxon>
        <taxon>Chromadorea</taxon>
        <taxon>Rhabditida</taxon>
        <taxon>Rhabditina</taxon>
        <taxon>Diplogasteromorpha</taxon>
        <taxon>Diplogasteroidea</taxon>
        <taxon>Neodiplogasteridae</taxon>
        <taxon>Pristionchus</taxon>
    </lineage>
</organism>